<dbReference type="Gene3D" id="3.30.750.24">
    <property type="entry name" value="STAS domain"/>
    <property type="match status" value="1"/>
</dbReference>
<dbReference type="PANTHER" id="PTHR33495:SF2">
    <property type="entry name" value="ANTI-SIGMA FACTOR ANTAGONIST TM_1081-RELATED"/>
    <property type="match status" value="1"/>
</dbReference>
<dbReference type="InterPro" id="IPR036513">
    <property type="entry name" value="STAS_dom_sf"/>
</dbReference>
<dbReference type="AlphaFoldDB" id="A0AAP5IDX4"/>
<feature type="domain" description="STAS" evidence="3">
    <location>
        <begin position="1"/>
        <end position="108"/>
    </location>
</feature>
<evidence type="ECO:0000313" key="5">
    <source>
        <dbReference type="Proteomes" id="UP000667802"/>
    </source>
</evidence>
<accession>A0AAP5IDX4</accession>
<dbReference type="InterPro" id="IPR002645">
    <property type="entry name" value="STAS_dom"/>
</dbReference>
<reference evidence="5" key="1">
    <citation type="journal article" date="2021" name="Science">
        <title>Hunting the eagle killer: A cyanobacterial neurotoxin causes vacuolar myelinopathy.</title>
        <authorList>
            <person name="Breinlinger S."/>
            <person name="Phillips T.J."/>
            <person name="Haram B.N."/>
            <person name="Mares J."/>
            <person name="Martinez Yerena J.A."/>
            <person name="Hrouzek P."/>
            <person name="Sobotka R."/>
            <person name="Henderson W.M."/>
            <person name="Schmieder P."/>
            <person name="Williams S.M."/>
            <person name="Lauderdale J.D."/>
            <person name="Wilde H.D."/>
            <person name="Gerrin W."/>
            <person name="Kust A."/>
            <person name="Washington J.W."/>
            <person name="Wagner C."/>
            <person name="Geier B."/>
            <person name="Liebeke M."/>
            <person name="Enke H."/>
            <person name="Niedermeyer T.H.J."/>
            <person name="Wilde S.B."/>
        </authorList>
    </citation>
    <scope>NUCLEOTIDE SEQUENCE [LARGE SCALE GENOMIC DNA]</scope>
    <source>
        <strain evidence="5">Thurmond2011</strain>
    </source>
</reference>
<dbReference type="PROSITE" id="PS50801">
    <property type="entry name" value="STAS"/>
    <property type="match status" value="1"/>
</dbReference>
<dbReference type="PANTHER" id="PTHR33495">
    <property type="entry name" value="ANTI-SIGMA FACTOR ANTAGONIST TM_1081-RELATED-RELATED"/>
    <property type="match status" value="1"/>
</dbReference>
<dbReference type="Proteomes" id="UP000667802">
    <property type="component" value="Unassembled WGS sequence"/>
</dbReference>
<evidence type="ECO:0000313" key="4">
    <source>
        <dbReference type="EMBL" id="MDR9899437.1"/>
    </source>
</evidence>
<evidence type="ECO:0000256" key="2">
    <source>
        <dbReference type="RuleBase" id="RU003749"/>
    </source>
</evidence>
<gene>
    <name evidence="4" type="ORF">G7B40_033480</name>
</gene>
<dbReference type="RefSeq" id="WP_243902556.1">
    <property type="nucleotide sequence ID" value="NZ_CAWQFN010000460.1"/>
</dbReference>
<dbReference type="InterPro" id="IPR003658">
    <property type="entry name" value="Anti-sigma_ant"/>
</dbReference>
<protein>
    <recommendedName>
        <fullName evidence="2">Anti-sigma factor antagonist</fullName>
    </recommendedName>
</protein>
<dbReference type="SUPFAM" id="SSF52091">
    <property type="entry name" value="SpoIIaa-like"/>
    <property type="match status" value="1"/>
</dbReference>
<comment type="similarity">
    <text evidence="1 2">Belongs to the anti-sigma-factor antagonist family.</text>
</comment>
<dbReference type="GO" id="GO:0043856">
    <property type="term" value="F:anti-sigma factor antagonist activity"/>
    <property type="evidence" value="ECO:0007669"/>
    <property type="project" value="InterPro"/>
</dbReference>
<name>A0AAP5IDX4_9CYAN</name>
<evidence type="ECO:0000259" key="3">
    <source>
        <dbReference type="PROSITE" id="PS50801"/>
    </source>
</evidence>
<organism evidence="4 5">
    <name type="scientific">Aetokthonos hydrillicola Thurmond2011</name>
    <dbReference type="NCBI Taxonomy" id="2712845"/>
    <lineage>
        <taxon>Bacteria</taxon>
        <taxon>Bacillati</taxon>
        <taxon>Cyanobacteriota</taxon>
        <taxon>Cyanophyceae</taxon>
        <taxon>Nostocales</taxon>
        <taxon>Hapalosiphonaceae</taxon>
        <taxon>Aetokthonos</taxon>
    </lineage>
</organism>
<proteinExistence type="inferred from homology"/>
<dbReference type="EMBL" id="JAALHA020000024">
    <property type="protein sequence ID" value="MDR9899437.1"/>
    <property type="molecule type" value="Genomic_DNA"/>
</dbReference>
<evidence type="ECO:0000256" key="1">
    <source>
        <dbReference type="ARBA" id="ARBA00009013"/>
    </source>
</evidence>
<dbReference type="CDD" id="cd07043">
    <property type="entry name" value="STAS_anti-anti-sigma_factors"/>
    <property type="match status" value="1"/>
</dbReference>
<sequence>MISPIKIIELSGFFNANKGDELTVEIKDIADTKKIEILLLDMKNVNFIDSSGLGALAKVKKIINQTNTKLFLCSLNDQVRILFEMTHMDSIIKILKDREEFEQEILVHHGVNKPTISNS</sequence>
<comment type="caution">
    <text evidence="4">The sequence shown here is derived from an EMBL/GenBank/DDBJ whole genome shotgun (WGS) entry which is preliminary data.</text>
</comment>
<dbReference type="NCBIfam" id="TIGR00377">
    <property type="entry name" value="ant_ant_sig"/>
    <property type="match status" value="1"/>
</dbReference>
<keyword evidence="5" id="KW-1185">Reference proteome</keyword>
<dbReference type="Pfam" id="PF01740">
    <property type="entry name" value="STAS"/>
    <property type="match status" value="1"/>
</dbReference>